<gene>
    <name evidence="2" type="ORF">TVY486_0903340</name>
</gene>
<dbReference type="InterPro" id="IPR011333">
    <property type="entry name" value="SKP1/BTB/POZ_sf"/>
</dbReference>
<comment type="similarity">
    <text evidence="1">Belongs to the SKP1 family.</text>
</comment>
<dbReference type="SMART" id="SM00512">
    <property type="entry name" value="Skp1"/>
    <property type="match status" value="1"/>
</dbReference>
<dbReference type="SUPFAM" id="SSF54695">
    <property type="entry name" value="POZ domain"/>
    <property type="match status" value="1"/>
</dbReference>
<organism evidence="2">
    <name type="scientific">Trypanosoma vivax (strain Y486)</name>
    <dbReference type="NCBI Taxonomy" id="1055687"/>
    <lineage>
        <taxon>Eukaryota</taxon>
        <taxon>Discoba</taxon>
        <taxon>Euglenozoa</taxon>
        <taxon>Kinetoplastea</taxon>
        <taxon>Metakinetoplastina</taxon>
        <taxon>Trypanosomatida</taxon>
        <taxon>Trypanosomatidae</taxon>
        <taxon>Trypanosoma</taxon>
        <taxon>Duttonella</taxon>
    </lineage>
</organism>
<dbReference type="OMA" id="PYVCLKS"/>
<dbReference type="Gene3D" id="3.30.710.10">
    <property type="entry name" value="Potassium Channel Kv1.1, Chain A"/>
    <property type="match status" value="1"/>
</dbReference>
<evidence type="ECO:0000313" key="2">
    <source>
        <dbReference type="EMBL" id="CCC50513.1"/>
    </source>
</evidence>
<dbReference type="GO" id="GO:0006511">
    <property type="term" value="P:ubiquitin-dependent protein catabolic process"/>
    <property type="evidence" value="ECO:0007669"/>
    <property type="project" value="InterPro"/>
</dbReference>
<sequence length="170" mass="18632">MQMRSEAEVEQGNDDGLVVCQGCSSLEAGNAMEPTSHTSRSSVEPLSYLCLKSSEEVEFIIPEPVARQSKMLSMLLDAVYSLPDRGGFEENKIRTPGVYASNNVGIMPCIPLEALPCDIVELVCRYLIQRSTDDVNSTDEFLFLKEMNPTSLNDQATVAALLLAADYLDC</sequence>
<dbReference type="InterPro" id="IPR001232">
    <property type="entry name" value="SKP1-like"/>
</dbReference>
<proteinExistence type="inferred from homology"/>
<reference evidence="2" key="1">
    <citation type="journal article" date="2012" name="Proc. Natl. Acad. Sci. U.S.A.">
        <title>Antigenic diversity is generated by distinct evolutionary mechanisms in African trypanosome species.</title>
        <authorList>
            <person name="Jackson A.P."/>
            <person name="Berry A."/>
            <person name="Aslett M."/>
            <person name="Allison H.C."/>
            <person name="Burton P."/>
            <person name="Vavrova-Anderson J."/>
            <person name="Brown R."/>
            <person name="Browne H."/>
            <person name="Corton N."/>
            <person name="Hauser H."/>
            <person name="Gamble J."/>
            <person name="Gilderthorp R."/>
            <person name="Marcello L."/>
            <person name="McQuillan J."/>
            <person name="Otto T.D."/>
            <person name="Quail M.A."/>
            <person name="Sanders M.J."/>
            <person name="van Tonder A."/>
            <person name="Ginger M.L."/>
            <person name="Field M.C."/>
            <person name="Barry J.D."/>
            <person name="Hertz-Fowler C."/>
            <person name="Berriman M."/>
        </authorList>
    </citation>
    <scope>NUCLEOTIDE SEQUENCE</scope>
    <source>
        <strain evidence="2">Y486</strain>
    </source>
</reference>
<dbReference type="AlphaFoldDB" id="G0U2L0"/>
<dbReference type="EMBL" id="HE573025">
    <property type="protein sequence ID" value="CCC50513.1"/>
    <property type="molecule type" value="Genomic_DNA"/>
</dbReference>
<evidence type="ECO:0000256" key="1">
    <source>
        <dbReference type="ARBA" id="ARBA00009993"/>
    </source>
</evidence>
<accession>G0U2L0</accession>
<name>G0U2L0_TRYVY</name>
<dbReference type="VEuPathDB" id="TriTrypDB:TvY486_0903340"/>
<protein>
    <recommendedName>
        <fullName evidence="3">Elongin-C</fullName>
    </recommendedName>
</protein>
<evidence type="ECO:0008006" key="3">
    <source>
        <dbReference type="Google" id="ProtNLM"/>
    </source>
</evidence>